<sequence>MATVTFDRTTRLYPGATKPAVDALDLEIADGEFLVLVGPSGCGKSTSLRMLAGLEEVNGGCIRIGERDVTHSEPKDRDIAMVFQNYALYPHMSVAENMGFALKLAKVSKAERDERVLEAAKLLDLEQYLDRKPKALSGGQRQRVAMGRAIVRQPQVFLMDEPLSNLDAKLRVQTRTQIAQLQRRLGTTTVYVTHDQVEAMTMGDRVAVLKDGVLQQCASPRDLYRDPANMFVAGFMGSPAMNLFTLPVDNGIVTLGGYPVRVPRAVADTGGNSVVLGIRPEHLEVGNGGLEIEVDVVEELGSDAYVYGRAFSSVAQETIVARVDWRNPPSRGERLSFTVDPTHLYFFSPDGTRLR</sequence>
<keyword evidence="1" id="KW-0813">Transport</keyword>
<dbReference type="GO" id="GO:0005524">
    <property type="term" value="F:ATP binding"/>
    <property type="evidence" value="ECO:0007669"/>
    <property type="project" value="UniProtKB-KW"/>
</dbReference>
<comment type="caution">
    <text evidence="5">The sequence shown here is derived from an EMBL/GenBank/DDBJ whole genome shotgun (WGS) entry which is preliminary data.</text>
</comment>
<dbReference type="SMART" id="SM00382">
    <property type="entry name" value="AAA"/>
    <property type="match status" value="1"/>
</dbReference>
<dbReference type="Pfam" id="PF00005">
    <property type="entry name" value="ABC_tran"/>
    <property type="match status" value="1"/>
</dbReference>
<dbReference type="InterPro" id="IPR017871">
    <property type="entry name" value="ABC_transporter-like_CS"/>
</dbReference>
<dbReference type="InterPro" id="IPR008995">
    <property type="entry name" value="Mo/tungstate-bd_C_term_dom"/>
</dbReference>
<dbReference type="InterPro" id="IPR047641">
    <property type="entry name" value="ABC_transpr_MalK/UgpC-like"/>
</dbReference>
<dbReference type="PROSITE" id="PS50893">
    <property type="entry name" value="ABC_TRANSPORTER_2"/>
    <property type="match status" value="1"/>
</dbReference>
<evidence type="ECO:0000313" key="5">
    <source>
        <dbReference type="EMBL" id="MFC6011483.1"/>
    </source>
</evidence>
<protein>
    <submittedName>
        <fullName evidence="5">ABC transporter ATP-binding protein</fullName>
    </submittedName>
</protein>
<dbReference type="CDD" id="cd03301">
    <property type="entry name" value="ABC_MalK_N"/>
    <property type="match status" value="1"/>
</dbReference>
<dbReference type="InterPro" id="IPR012340">
    <property type="entry name" value="NA-bd_OB-fold"/>
</dbReference>
<organism evidence="5 6">
    <name type="scientific">Nocardia lasii</name>
    <dbReference type="NCBI Taxonomy" id="1616107"/>
    <lineage>
        <taxon>Bacteria</taxon>
        <taxon>Bacillati</taxon>
        <taxon>Actinomycetota</taxon>
        <taxon>Actinomycetes</taxon>
        <taxon>Mycobacteriales</taxon>
        <taxon>Nocardiaceae</taxon>
        <taxon>Nocardia</taxon>
    </lineage>
</organism>
<dbReference type="Gene3D" id="2.40.50.140">
    <property type="entry name" value="Nucleic acid-binding proteins"/>
    <property type="match status" value="1"/>
</dbReference>
<keyword evidence="2" id="KW-0547">Nucleotide-binding</keyword>
<dbReference type="PANTHER" id="PTHR43875">
    <property type="entry name" value="MALTODEXTRIN IMPORT ATP-BINDING PROTEIN MSMX"/>
    <property type="match status" value="1"/>
</dbReference>
<dbReference type="Proteomes" id="UP001596223">
    <property type="component" value="Unassembled WGS sequence"/>
</dbReference>
<reference evidence="6" key="1">
    <citation type="journal article" date="2019" name="Int. J. Syst. Evol. Microbiol.">
        <title>The Global Catalogue of Microorganisms (GCM) 10K type strain sequencing project: providing services to taxonomists for standard genome sequencing and annotation.</title>
        <authorList>
            <consortium name="The Broad Institute Genomics Platform"/>
            <consortium name="The Broad Institute Genome Sequencing Center for Infectious Disease"/>
            <person name="Wu L."/>
            <person name="Ma J."/>
        </authorList>
    </citation>
    <scope>NUCLEOTIDE SEQUENCE [LARGE SCALE GENOMIC DNA]</scope>
    <source>
        <strain evidence="6">CCUG 36956</strain>
    </source>
</reference>
<dbReference type="InterPro" id="IPR003593">
    <property type="entry name" value="AAA+_ATPase"/>
</dbReference>
<accession>A0ABW1JSS0</accession>
<proteinExistence type="predicted"/>
<dbReference type="InterPro" id="IPR040582">
    <property type="entry name" value="OB_MalK-like"/>
</dbReference>
<evidence type="ECO:0000256" key="2">
    <source>
        <dbReference type="ARBA" id="ARBA00022741"/>
    </source>
</evidence>
<dbReference type="Gene3D" id="3.40.50.300">
    <property type="entry name" value="P-loop containing nucleotide triphosphate hydrolases"/>
    <property type="match status" value="1"/>
</dbReference>
<dbReference type="InterPro" id="IPR027417">
    <property type="entry name" value="P-loop_NTPase"/>
</dbReference>
<dbReference type="EMBL" id="JBHSQN010000005">
    <property type="protein sequence ID" value="MFC6011483.1"/>
    <property type="molecule type" value="Genomic_DNA"/>
</dbReference>
<keyword evidence="6" id="KW-1185">Reference proteome</keyword>
<dbReference type="PANTHER" id="PTHR43875:SF1">
    <property type="entry name" value="OSMOPROTECTIVE COMPOUNDS UPTAKE ATP-BINDING PROTEIN GGTA"/>
    <property type="match status" value="1"/>
</dbReference>
<evidence type="ECO:0000256" key="1">
    <source>
        <dbReference type="ARBA" id="ARBA00022448"/>
    </source>
</evidence>
<evidence type="ECO:0000256" key="3">
    <source>
        <dbReference type="ARBA" id="ARBA00022840"/>
    </source>
</evidence>
<name>A0ABW1JSS0_9NOCA</name>
<dbReference type="SUPFAM" id="SSF52540">
    <property type="entry name" value="P-loop containing nucleoside triphosphate hydrolases"/>
    <property type="match status" value="1"/>
</dbReference>
<dbReference type="SUPFAM" id="SSF50331">
    <property type="entry name" value="MOP-like"/>
    <property type="match status" value="1"/>
</dbReference>
<dbReference type="Pfam" id="PF17912">
    <property type="entry name" value="OB_MalK"/>
    <property type="match status" value="1"/>
</dbReference>
<dbReference type="RefSeq" id="WP_378603249.1">
    <property type="nucleotide sequence ID" value="NZ_JBHSQN010000005.1"/>
</dbReference>
<dbReference type="InterPro" id="IPR003439">
    <property type="entry name" value="ABC_transporter-like_ATP-bd"/>
</dbReference>
<dbReference type="NCBIfam" id="NF008653">
    <property type="entry name" value="PRK11650.1"/>
    <property type="match status" value="1"/>
</dbReference>
<dbReference type="Gene3D" id="2.40.50.100">
    <property type="match status" value="1"/>
</dbReference>
<feature type="domain" description="ABC transporter" evidence="4">
    <location>
        <begin position="4"/>
        <end position="236"/>
    </location>
</feature>
<keyword evidence="3 5" id="KW-0067">ATP-binding</keyword>
<dbReference type="PROSITE" id="PS00211">
    <property type="entry name" value="ABC_TRANSPORTER_1"/>
    <property type="match status" value="1"/>
</dbReference>
<evidence type="ECO:0000313" key="6">
    <source>
        <dbReference type="Proteomes" id="UP001596223"/>
    </source>
</evidence>
<gene>
    <name evidence="5" type="ORF">ACFP3H_10515</name>
</gene>
<evidence type="ECO:0000259" key="4">
    <source>
        <dbReference type="PROSITE" id="PS50893"/>
    </source>
</evidence>
<dbReference type="InterPro" id="IPR015855">
    <property type="entry name" value="ABC_transpr_MalK-like"/>
</dbReference>